<dbReference type="AlphaFoldDB" id="A0A1H8MZX7"/>
<dbReference type="Pfam" id="PF04007">
    <property type="entry name" value="DUF354"/>
    <property type="match status" value="1"/>
</dbReference>
<name>A0A1H8MZX7_9EURY</name>
<dbReference type="PANTHER" id="PTHR39662">
    <property type="entry name" value="DUF354 DOMAIN-CONTAINING PROTEIN-RELATED"/>
    <property type="match status" value="1"/>
</dbReference>
<protein>
    <recommendedName>
        <fullName evidence="3">DUF354 domain-containing protein</fullName>
    </recommendedName>
</protein>
<dbReference type="PANTHER" id="PTHR39662:SF1">
    <property type="entry name" value="DUF354 DOMAIN-CONTAINING PROTEIN"/>
    <property type="match status" value="1"/>
</dbReference>
<evidence type="ECO:0000313" key="2">
    <source>
        <dbReference type="Proteomes" id="UP000199126"/>
    </source>
</evidence>
<dbReference type="Proteomes" id="UP000199126">
    <property type="component" value="Unassembled WGS sequence"/>
</dbReference>
<dbReference type="RefSeq" id="WP_089820604.1">
    <property type="nucleotide sequence ID" value="NZ_FODV01000001.1"/>
</dbReference>
<dbReference type="InterPro" id="IPR007152">
    <property type="entry name" value="DUF354"/>
</dbReference>
<dbReference type="Gene3D" id="3.40.50.2000">
    <property type="entry name" value="Glycogen Phosphorylase B"/>
    <property type="match status" value="1"/>
</dbReference>
<evidence type="ECO:0000313" key="1">
    <source>
        <dbReference type="EMBL" id="SEO22854.1"/>
    </source>
</evidence>
<organism evidence="1 2">
    <name type="scientific">Halogranum amylolyticum</name>
    <dbReference type="NCBI Taxonomy" id="660520"/>
    <lineage>
        <taxon>Archaea</taxon>
        <taxon>Methanobacteriati</taxon>
        <taxon>Methanobacteriota</taxon>
        <taxon>Stenosarchaea group</taxon>
        <taxon>Halobacteria</taxon>
        <taxon>Halobacteriales</taxon>
        <taxon>Haloferacaceae</taxon>
    </lineage>
</organism>
<dbReference type="EMBL" id="FODV01000001">
    <property type="protein sequence ID" value="SEO22854.1"/>
    <property type="molecule type" value="Genomic_DNA"/>
</dbReference>
<sequence length="367" mass="40273">MSDAVGSIRASTNAAADDRPVDVWVDLASPCHPFFFAALTDSLPDVRTAVTVREKTETVPLARELGFDFRTVGRDYENPTLRKLGIPLRTAQLALRMPTADVALSSRNAMCVLAAKARGVPSIHYTDNDICAYVDGLRSEELYHRLEAQATHNVVPAAFRTEVLTDRGADPDRVHSYDGYKEDVYVATFEPDPTFPERLPFDGEAFVVVRPEALSATYVDAERSIVPELLADATARGINVVYLPRDSGDRAFAEGVDESRLYVPPEALSGLDLAWHARCVLTGSGTMAREAARMQTPAVSFFPSTRISVDQALIEAGDVYHSRDPEAIVDYVESLSNRDARSDLSTAKRVHREVVDLTADLITEVSE</sequence>
<gene>
    <name evidence="1" type="ORF">SAMN04487948_101214</name>
</gene>
<keyword evidence="2" id="KW-1185">Reference proteome</keyword>
<accession>A0A1H8MZX7</accession>
<evidence type="ECO:0008006" key="3">
    <source>
        <dbReference type="Google" id="ProtNLM"/>
    </source>
</evidence>
<dbReference type="OrthoDB" id="185087at2157"/>
<reference evidence="2" key="1">
    <citation type="submission" date="2016-10" db="EMBL/GenBank/DDBJ databases">
        <authorList>
            <person name="Varghese N."/>
            <person name="Submissions S."/>
        </authorList>
    </citation>
    <scope>NUCLEOTIDE SEQUENCE [LARGE SCALE GENOMIC DNA]</scope>
    <source>
        <strain evidence="2">CGMCC 1.10121</strain>
    </source>
</reference>
<dbReference type="SUPFAM" id="SSF53756">
    <property type="entry name" value="UDP-Glycosyltransferase/glycogen phosphorylase"/>
    <property type="match status" value="1"/>
</dbReference>
<proteinExistence type="predicted"/>